<dbReference type="SUPFAM" id="SSF49265">
    <property type="entry name" value="Fibronectin type III"/>
    <property type="match status" value="1"/>
</dbReference>
<feature type="compositionally biased region" description="Low complexity" evidence="6">
    <location>
        <begin position="337"/>
        <end position="350"/>
    </location>
</feature>
<dbReference type="InterPro" id="IPR012291">
    <property type="entry name" value="CBM2_carb-bd_dom_sf"/>
</dbReference>
<dbReference type="InterPro" id="IPR002594">
    <property type="entry name" value="GH12"/>
</dbReference>
<reference evidence="10 11" key="1">
    <citation type="submission" date="2018-06" db="EMBL/GenBank/DDBJ databases">
        <title>Sphaerisporangium craniellae sp. nov., isolated from a marine sponge in the South China Sea.</title>
        <authorList>
            <person name="Li L."/>
        </authorList>
    </citation>
    <scope>NUCLEOTIDE SEQUENCE [LARGE SCALE GENOMIC DNA]</scope>
    <source>
        <strain evidence="10 11">CCTCC AA 208026</strain>
    </source>
</reference>
<feature type="domain" description="CBM2" evidence="9">
    <location>
        <begin position="352"/>
        <end position="461"/>
    </location>
</feature>
<dbReference type="SMART" id="SM00637">
    <property type="entry name" value="CBD_II"/>
    <property type="match status" value="1"/>
</dbReference>
<dbReference type="PROSITE" id="PS51173">
    <property type="entry name" value="CBM2"/>
    <property type="match status" value="1"/>
</dbReference>
<dbReference type="OrthoDB" id="2557744at2"/>
<accession>A0A367F2N0</accession>
<evidence type="ECO:0000259" key="9">
    <source>
        <dbReference type="PROSITE" id="PS51173"/>
    </source>
</evidence>
<name>A0A367F2N0_9ACTN</name>
<dbReference type="InterPro" id="IPR036116">
    <property type="entry name" value="FN3_sf"/>
</dbReference>
<proteinExistence type="inferred from homology"/>
<keyword evidence="11" id="KW-1185">Reference proteome</keyword>
<dbReference type="Proteomes" id="UP000253094">
    <property type="component" value="Unassembled WGS sequence"/>
</dbReference>
<keyword evidence="7" id="KW-0732">Signal</keyword>
<evidence type="ECO:0000256" key="4">
    <source>
        <dbReference type="ARBA" id="ARBA00023326"/>
    </source>
</evidence>
<keyword evidence="5" id="KW-0378">Hydrolase</keyword>
<dbReference type="SUPFAM" id="SSF49899">
    <property type="entry name" value="Concanavalin A-like lectins/glucanases"/>
    <property type="match status" value="1"/>
</dbReference>
<dbReference type="GO" id="GO:0030247">
    <property type="term" value="F:polysaccharide binding"/>
    <property type="evidence" value="ECO:0007669"/>
    <property type="project" value="UniProtKB-UniRule"/>
</dbReference>
<evidence type="ECO:0000256" key="7">
    <source>
        <dbReference type="SAM" id="SignalP"/>
    </source>
</evidence>
<evidence type="ECO:0000256" key="1">
    <source>
        <dbReference type="ARBA" id="ARBA00005519"/>
    </source>
</evidence>
<protein>
    <recommendedName>
        <fullName evidence="12">Glycosyl hydrolase family 5</fullName>
    </recommendedName>
</protein>
<dbReference type="InterPro" id="IPR013319">
    <property type="entry name" value="GH11/12"/>
</dbReference>
<sequence>MKRRALRALTAMIAAAGTLLMTPVVAGQAHADTVICEKYGATTIAGGKYVVINNNWGDDTQQCINVTSTGFSITQASHNKPQNGAPGSYPAVYAGCHYANCSTGSQLPMRVSDSRFPTIQTSVSMTYPSSGVYDAAYDVWFDPTARTDGQNTGAELMVWLNHTGSVQPVGSRVGTASIAGGTWDVWFGNIGWNVVSYVRTSPTSSINFAVNSFYTDMVSRGYAQNSWYITSVQAGFEPWVGGAGLAVNTFSYSVGGTGGGDTTPPSAPSGLTASNVTSSGATLSWNASTDNVGVTGYDVSRNGTVIGTAVGTSYNVTGLSASTAYSFSVRARDAAGNTSSPSNTVSVTTPPGGGGGGSCRVAYVKNEWPGGFTANLTITNTGTAAVNGWTLAFAFPGDQRITSSWNATVSQSGTSVTARNAAHNGSIPPGGNATFGFQGTWNTSDASPASYTLNGSACTVG</sequence>
<evidence type="ECO:0000256" key="3">
    <source>
        <dbReference type="ARBA" id="ARBA00023295"/>
    </source>
</evidence>
<evidence type="ECO:0000256" key="6">
    <source>
        <dbReference type="SAM" id="MobiDB-lite"/>
    </source>
</evidence>
<evidence type="ECO:0000313" key="10">
    <source>
        <dbReference type="EMBL" id="RCG24045.1"/>
    </source>
</evidence>
<feature type="region of interest" description="Disordered" evidence="6">
    <location>
        <begin position="334"/>
        <end position="355"/>
    </location>
</feature>
<dbReference type="Pfam" id="PF00553">
    <property type="entry name" value="CBM_2"/>
    <property type="match status" value="1"/>
</dbReference>
<organism evidence="10 11">
    <name type="scientific">Sphaerisporangium album</name>
    <dbReference type="NCBI Taxonomy" id="509200"/>
    <lineage>
        <taxon>Bacteria</taxon>
        <taxon>Bacillati</taxon>
        <taxon>Actinomycetota</taxon>
        <taxon>Actinomycetes</taxon>
        <taxon>Streptosporangiales</taxon>
        <taxon>Streptosporangiaceae</taxon>
        <taxon>Sphaerisporangium</taxon>
    </lineage>
</organism>
<dbReference type="RefSeq" id="WP_114032952.1">
    <property type="nucleotide sequence ID" value="NZ_QOIL01000025.1"/>
</dbReference>
<dbReference type="CDD" id="cd00063">
    <property type="entry name" value="FN3"/>
    <property type="match status" value="1"/>
</dbReference>
<dbReference type="InterPro" id="IPR001919">
    <property type="entry name" value="CBD2"/>
</dbReference>
<dbReference type="Gene3D" id="2.60.40.290">
    <property type="match status" value="1"/>
</dbReference>
<dbReference type="Gene3D" id="2.60.40.10">
    <property type="entry name" value="Immunoglobulins"/>
    <property type="match status" value="1"/>
</dbReference>
<evidence type="ECO:0000259" key="8">
    <source>
        <dbReference type="PROSITE" id="PS50853"/>
    </source>
</evidence>
<feature type="domain" description="Fibronectin type-III" evidence="8">
    <location>
        <begin position="267"/>
        <end position="352"/>
    </location>
</feature>
<dbReference type="PANTHER" id="PTHR34002">
    <property type="entry name" value="BLR1656 PROTEIN"/>
    <property type="match status" value="1"/>
</dbReference>
<evidence type="ECO:0000256" key="2">
    <source>
        <dbReference type="ARBA" id="ARBA00023277"/>
    </source>
</evidence>
<dbReference type="PANTHER" id="PTHR34002:SF9">
    <property type="entry name" value="XYLOGLUCAN-SPECIFIC ENDO-BETA-1,4-GLUCANASE A"/>
    <property type="match status" value="1"/>
</dbReference>
<gene>
    <name evidence="10" type="ORF">DQ384_33920</name>
</gene>
<dbReference type="InterPro" id="IPR008965">
    <property type="entry name" value="CBM2/CBM3_carb-bd_dom_sf"/>
</dbReference>
<keyword evidence="4 5" id="KW-0624">Polysaccharide degradation</keyword>
<dbReference type="PROSITE" id="PS50853">
    <property type="entry name" value="FN3"/>
    <property type="match status" value="1"/>
</dbReference>
<dbReference type="Pfam" id="PF00041">
    <property type="entry name" value="fn3"/>
    <property type="match status" value="1"/>
</dbReference>
<feature type="signal peptide" evidence="7">
    <location>
        <begin position="1"/>
        <end position="26"/>
    </location>
</feature>
<feature type="chain" id="PRO_5039121545" description="Glycosyl hydrolase family 5" evidence="7">
    <location>
        <begin position="27"/>
        <end position="461"/>
    </location>
</feature>
<comment type="similarity">
    <text evidence="1 5">Belongs to the glycosyl hydrolase 12 (cellulase H) family.</text>
</comment>
<dbReference type="EMBL" id="QOIL01000025">
    <property type="protein sequence ID" value="RCG24045.1"/>
    <property type="molecule type" value="Genomic_DNA"/>
</dbReference>
<evidence type="ECO:0000313" key="11">
    <source>
        <dbReference type="Proteomes" id="UP000253094"/>
    </source>
</evidence>
<dbReference type="SUPFAM" id="SSF49384">
    <property type="entry name" value="Carbohydrate-binding domain"/>
    <property type="match status" value="1"/>
</dbReference>
<dbReference type="SMART" id="SM00060">
    <property type="entry name" value="FN3"/>
    <property type="match status" value="1"/>
</dbReference>
<dbReference type="InterPro" id="IPR003961">
    <property type="entry name" value="FN3_dom"/>
</dbReference>
<dbReference type="GO" id="GO:0008810">
    <property type="term" value="F:cellulase activity"/>
    <property type="evidence" value="ECO:0007669"/>
    <property type="project" value="InterPro"/>
</dbReference>
<dbReference type="InterPro" id="IPR013320">
    <property type="entry name" value="ConA-like_dom_sf"/>
</dbReference>
<keyword evidence="3 5" id="KW-0326">Glycosidase</keyword>
<dbReference type="GO" id="GO:0000272">
    <property type="term" value="P:polysaccharide catabolic process"/>
    <property type="evidence" value="ECO:0007669"/>
    <property type="project" value="UniProtKB-KW"/>
</dbReference>
<dbReference type="InterPro" id="IPR013783">
    <property type="entry name" value="Ig-like_fold"/>
</dbReference>
<keyword evidence="2 5" id="KW-0119">Carbohydrate metabolism</keyword>
<evidence type="ECO:0000256" key="5">
    <source>
        <dbReference type="RuleBase" id="RU361163"/>
    </source>
</evidence>
<dbReference type="AlphaFoldDB" id="A0A367F2N0"/>
<dbReference type="Gene3D" id="2.60.120.180">
    <property type="match status" value="1"/>
</dbReference>
<evidence type="ECO:0008006" key="12">
    <source>
        <dbReference type="Google" id="ProtNLM"/>
    </source>
</evidence>
<comment type="caution">
    <text evidence="10">The sequence shown here is derived from an EMBL/GenBank/DDBJ whole genome shotgun (WGS) entry which is preliminary data.</text>
</comment>
<dbReference type="Pfam" id="PF01670">
    <property type="entry name" value="Glyco_hydro_12"/>
    <property type="match status" value="1"/>
</dbReference>